<dbReference type="PANTHER" id="PTHR43303:SF4">
    <property type="entry name" value="NADPH DEHYDROGENASE C23G7.10C-RELATED"/>
    <property type="match status" value="1"/>
</dbReference>
<dbReference type="CDD" id="cd02932">
    <property type="entry name" value="OYE_YqiM_FMN"/>
    <property type="match status" value="1"/>
</dbReference>
<sequence>MPPNSNTTAPAAAETKNTRIQYAQERYFVDQPIAPGTYLGPINASLPNADKAPLLFQPFTIKDLTIANRVVAAPMCMFSSIDGFFTDFHLVHLGAFAASGAGLVIAEATGVLPNARISPSDTGLWKDEHIPGLKRIADFVHAQGSKFGCQLAHAGRKASVKGYYADLPESEFWNDNVVGPSGGAEFQWDDTHHVPRELSIEEIQETVNAFGEAAVRAAKAGLDIVEIHGAHGHLIHSFLSPISNQRTDHYGGSLENRARFLLEVVREVRANFPAKKPISLRISATDHVEHLDEPSWEIEQTVQIAKWVKEAGVDVFHVSAGGSTAKQVIKYAPGYQVPFAERVKNEVSGLTVIAVGVITEGKQANDILENEKADLVALARAFLREPSVTLRFARELNVKAKYSQQYERGRL</sequence>
<dbReference type="GO" id="GO:0003959">
    <property type="term" value="F:NADPH dehydrogenase activity"/>
    <property type="evidence" value="ECO:0007669"/>
    <property type="project" value="InterPro"/>
</dbReference>
<keyword evidence="5" id="KW-0560">Oxidoreductase</keyword>
<keyword evidence="2" id="KW-0285">Flavoprotein</keyword>
<feature type="domain" description="NADH:flavin oxidoreductase/NADH oxidase N-terminal" evidence="6">
    <location>
        <begin position="55"/>
        <end position="397"/>
    </location>
</feature>
<evidence type="ECO:0000313" key="8">
    <source>
        <dbReference type="Proteomes" id="UP000717515"/>
    </source>
</evidence>
<evidence type="ECO:0000313" key="7">
    <source>
        <dbReference type="EMBL" id="KAG9320021.1"/>
    </source>
</evidence>
<comment type="caution">
    <text evidence="7">The sequence shown here is derived from an EMBL/GenBank/DDBJ whole genome shotgun (WGS) entry which is preliminary data.</text>
</comment>
<keyword evidence="3" id="KW-0288">FMN</keyword>
<dbReference type="GO" id="GO:0010181">
    <property type="term" value="F:FMN binding"/>
    <property type="evidence" value="ECO:0007669"/>
    <property type="project" value="InterPro"/>
</dbReference>
<evidence type="ECO:0000259" key="6">
    <source>
        <dbReference type="Pfam" id="PF00724"/>
    </source>
</evidence>
<dbReference type="Gene3D" id="3.20.20.70">
    <property type="entry name" value="Aldolase class I"/>
    <property type="match status" value="1"/>
</dbReference>
<comment type="cofactor">
    <cofactor evidence="1">
        <name>FMN</name>
        <dbReference type="ChEBI" id="CHEBI:58210"/>
    </cofactor>
</comment>
<proteinExistence type="predicted"/>
<dbReference type="PANTHER" id="PTHR43303">
    <property type="entry name" value="NADPH DEHYDROGENASE C23G7.10C-RELATED"/>
    <property type="match status" value="1"/>
</dbReference>
<dbReference type="InterPro" id="IPR013785">
    <property type="entry name" value="Aldolase_TIM"/>
</dbReference>
<gene>
    <name evidence="7" type="ORF">KVV02_002073</name>
</gene>
<organism evidence="7 8">
    <name type="scientific">Mortierella alpina</name>
    <name type="common">Oleaginous fungus</name>
    <name type="synonym">Mortierella renispora</name>
    <dbReference type="NCBI Taxonomy" id="64518"/>
    <lineage>
        <taxon>Eukaryota</taxon>
        <taxon>Fungi</taxon>
        <taxon>Fungi incertae sedis</taxon>
        <taxon>Mucoromycota</taxon>
        <taxon>Mortierellomycotina</taxon>
        <taxon>Mortierellomycetes</taxon>
        <taxon>Mortierellales</taxon>
        <taxon>Mortierellaceae</taxon>
        <taxon>Mortierella</taxon>
    </lineage>
</organism>
<evidence type="ECO:0000256" key="4">
    <source>
        <dbReference type="ARBA" id="ARBA00022857"/>
    </source>
</evidence>
<evidence type="ECO:0000256" key="3">
    <source>
        <dbReference type="ARBA" id="ARBA00022643"/>
    </source>
</evidence>
<dbReference type="InterPro" id="IPR044152">
    <property type="entry name" value="YqjM-like"/>
</dbReference>
<keyword evidence="4" id="KW-0521">NADP</keyword>
<evidence type="ECO:0000256" key="5">
    <source>
        <dbReference type="ARBA" id="ARBA00023002"/>
    </source>
</evidence>
<dbReference type="InterPro" id="IPR001155">
    <property type="entry name" value="OxRdtase_FMN_N"/>
</dbReference>
<dbReference type="Proteomes" id="UP000717515">
    <property type="component" value="Unassembled WGS sequence"/>
</dbReference>
<evidence type="ECO:0000256" key="2">
    <source>
        <dbReference type="ARBA" id="ARBA00022630"/>
    </source>
</evidence>
<protein>
    <recommendedName>
        <fullName evidence="6">NADH:flavin oxidoreductase/NADH oxidase N-terminal domain-containing protein</fullName>
    </recommendedName>
</protein>
<dbReference type="Pfam" id="PF00724">
    <property type="entry name" value="Oxidored_FMN"/>
    <property type="match status" value="1"/>
</dbReference>
<name>A0A9P8A029_MORAP</name>
<dbReference type="SUPFAM" id="SSF51395">
    <property type="entry name" value="FMN-linked oxidoreductases"/>
    <property type="match status" value="1"/>
</dbReference>
<dbReference type="GO" id="GO:0050661">
    <property type="term" value="F:NADP binding"/>
    <property type="evidence" value="ECO:0007669"/>
    <property type="project" value="InterPro"/>
</dbReference>
<dbReference type="EMBL" id="JAIFTL010000339">
    <property type="protein sequence ID" value="KAG9320021.1"/>
    <property type="molecule type" value="Genomic_DNA"/>
</dbReference>
<reference evidence="7" key="1">
    <citation type="submission" date="2021-07" db="EMBL/GenBank/DDBJ databases">
        <title>Draft genome of Mortierella alpina, strain LL118, isolated from an aspen leaf litter sample.</title>
        <authorList>
            <person name="Yang S."/>
            <person name="Vinatzer B.A."/>
        </authorList>
    </citation>
    <scope>NUCLEOTIDE SEQUENCE</scope>
    <source>
        <strain evidence="7">LL118</strain>
    </source>
</reference>
<accession>A0A9P8A029</accession>
<evidence type="ECO:0000256" key="1">
    <source>
        <dbReference type="ARBA" id="ARBA00001917"/>
    </source>
</evidence>
<dbReference type="AlphaFoldDB" id="A0A9P8A029"/>